<gene>
    <name evidence="1" type="ORF">UFOPK3167_00912</name>
</gene>
<proteinExistence type="predicted"/>
<name>A0A6J7AAX4_9ZZZZ</name>
<organism evidence="1">
    <name type="scientific">freshwater metagenome</name>
    <dbReference type="NCBI Taxonomy" id="449393"/>
    <lineage>
        <taxon>unclassified sequences</taxon>
        <taxon>metagenomes</taxon>
        <taxon>ecological metagenomes</taxon>
    </lineage>
</organism>
<accession>A0A6J7AAX4</accession>
<sequence length="51" mass="5544">MFYYLFSRATFNLIGTRTLDQGGCVAGADNEGRPSELATSLAISLSRFLVI</sequence>
<dbReference type="EMBL" id="CAFABF010000046">
    <property type="protein sequence ID" value="CAB4830021.1"/>
    <property type="molecule type" value="Genomic_DNA"/>
</dbReference>
<evidence type="ECO:0000313" key="1">
    <source>
        <dbReference type="EMBL" id="CAB4830021.1"/>
    </source>
</evidence>
<reference evidence="1" key="1">
    <citation type="submission" date="2020-05" db="EMBL/GenBank/DDBJ databases">
        <authorList>
            <person name="Chiriac C."/>
            <person name="Salcher M."/>
            <person name="Ghai R."/>
            <person name="Kavagutti S V."/>
        </authorList>
    </citation>
    <scope>NUCLEOTIDE SEQUENCE</scope>
</reference>
<protein>
    <submittedName>
        <fullName evidence="1">Unannotated protein</fullName>
    </submittedName>
</protein>
<dbReference type="AlphaFoldDB" id="A0A6J7AAX4"/>